<comment type="caution">
    <text evidence="2">The sequence shown here is derived from an EMBL/GenBank/DDBJ whole genome shotgun (WGS) entry which is preliminary data.</text>
</comment>
<sequence length="1456" mass="161971">MAYSVHSITTENAQAAFVSDVALDWYPNHVNNANLAGSYSWTRQQIGEELPSLGALNRLREGFESDEIAKIGNRHLWEAIYGHGKSHLALALANFFGKPNGSPEVEAILSAIKHAKGDYEGLKNFKASRKPYLILRLFGNKPYTLAQGVARGLEKAFAENPDTKHIELGLWFKPAEEGLAALSQNPEQVAKATAFLQTLNPVLSLQDLRDDLSTRRGQYREQLSQMVHHVTGFPPAFGDTLGPKQMIETVVDEFCGEGKQFEGLLVLFDEFGRFIDDYAREYDLLSKNQPLQNLLEGVASRLSRAAIVAFTQANPEGIARRVMGANAARIEEVNKELTRFPDPHRKALVSPLEAVLGDFLKQDVNNWNALLDDNPAAEAGLDAAIDMTKLLFPARYASWTAQQVQDQLGRECFPLHPLTTALLCTLGIRETVSARPSLGFVQEAYRRFADYPALTADGTLQFISAIQLVAYFKESLAKKDEDWNRYLNALRLADASIPQLGKSDVAHLKSDVLAAMFVRETANLTIGTGITDHEGIIAALCGHPRAEVGKALRELAADGRIQHDPAGKKYLFWSLSQDGMKAGRALAAETDQLVADPIDFAKALSAQLPTLNYAEEVSLGNPIDWGAPVHIVPRVLWSRDYLRQLLRRYQLNAERTWLDTSVRRGYAVRPVGHTDDDVAWLRAHAPADFEAVLQELDSAYPPPAILILPQEPHASLLRVLAQQHVLNNWGPATRADFGEKPIEQIQAQTAEQRQVEIGKLRDEEKKIADYRVPSVYAPTVNAAFATIPTPSLRALLKACYAPAYGWRAPYLDDAMSSTSYRKGVWTACDYLRRDKFIDWEANTRGSAGAPARKVFDKVLMDSPTTWAVVDKGLRVIDPRLDVVQRGWQVLEDAVKAGTSPDDRVSLREPLLKLLNAPYGYDYYALGLLFCAWAGRHRRTLTFYQGATGQRLSGEQWFTAETNFEKVIATLLGTLNLYAAREDQGVVNERIELVLREWEEHKSLEFAEAINRLAELQEYGVNEANDLALRERAQEAAPQLAAAIQKIRDYHAHLDRTLEELPALTGAHTDVVRVAVKLLSEVRVGAPQVSVLPEHPNHAAQVEAQVLNTLRSLVTVASNTYSSSLQVNSIAKCKENANRLGIIKLHLTGLEDEVGQAKVEDALISVNNAKARLEEEEQDAALLSRLKELEKLRNLADLRRALLEIENQSAYSDKGVNALQTTDDAIQARVLQLEQELALYVVKAGQLPEHKGKSNKVLLREVASLTTSLQNKHALYQQAVPEADQYEEALKWCSIWTKILDGLIDLADEAPENSGELQKLLKKYDKLIQIPGTTETQQSFVGEAKQAVEGAFATQVQAAVDLLSELIARSEQKDPAEPTAKLVADLRAADAKTFHFLPKDEKPRRDKLEKALQKRLDDDQVEDIADRFSKIKDASQRARCVARLRQLLEEQVLVELE</sequence>
<keyword evidence="1" id="KW-0175">Coiled coil</keyword>
<evidence type="ECO:0000313" key="3">
    <source>
        <dbReference type="Proteomes" id="UP001500454"/>
    </source>
</evidence>
<gene>
    <name evidence="2" type="ORF">GCM10023186_22250</name>
</gene>
<name>A0ABP8J0A7_9BACT</name>
<protein>
    <recommendedName>
        <fullName evidence="4">ATP-binding protein</fullName>
    </recommendedName>
</protein>
<organism evidence="2 3">
    <name type="scientific">Hymenobacter koreensis</name>
    <dbReference type="NCBI Taxonomy" id="1084523"/>
    <lineage>
        <taxon>Bacteria</taxon>
        <taxon>Pseudomonadati</taxon>
        <taxon>Bacteroidota</taxon>
        <taxon>Cytophagia</taxon>
        <taxon>Cytophagales</taxon>
        <taxon>Hymenobacteraceae</taxon>
        <taxon>Hymenobacter</taxon>
    </lineage>
</organism>
<keyword evidence="3" id="KW-1185">Reference proteome</keyword>
<evidence type="ECO:0008006" key="4">
    <source>
        <dbReference type="Google" id="ProtNLM"/>
    </source>
</evidence>
<feature type="coiled-coil region" evidence="1">
    <location>
        <begin position="1155"/>
        <end position="1205"/>
    </location>
</feature>
<dbReference type="EMBL" id="BAABHA010000004">
    <property type="protein sequence ID" value="GAA4382172.1"/>
    <property type="molecule type" value="Genomic_DNA"/>
</dbReference>
<evidence type="ECO:0000256" key="1">
    <source>
        <dbReference type="SAM" id="Coils"/>
    </source>
</evidence>
<accession>A0ABP8J0A7</accession>
<proteinExistence type="predicted"/>
<dbReference type="Proteomes" id="UP001500454">
    <property type="component" value="Unassembled WGS sequence"/>
</dbReference>
<reference evidence="3" key="1">
    <citation type="journal article" date="2019" name="Int. J. Syst. Evol. Microbiol.">
        <title>The Global Catalogue of Microorganisms (GCM) 10K type strain sequencing project: providing services to taxonomists for standard genome sequencing and annotation.</title>
        <authorList>
            <consortium name="The Broad Institute Genomics Platform"/>
            <consortium name="The Broad Institute Genome Sequencing Center for Infectious Disease"/>
            <person name="Wu L."/>
            <person name="Ma J."/>
        </authorList>
    </citation>
    <scope>NUCLEOTIDE SEQUENCE [LARGE SCALE GENOMIC DNA]</scope>
    <source>
        <strain evidence="3">JCM 17924</strain>
    </source>
</reference>
<dbReference type="RefSeq" id="WP_345224166.1">
    <property type="nucleotide sequence ID" value="NZ_BAABHA010000004.1"/>
</dbReference>
<evidence type="ECO:0000313" key="2">
    <source>
        <dbReference type="EMBL" id="GAA4382172.1"/>
    </source>
</evidence>